<proteinExistence type="predicted"/>
<dbReference type="PROSITE" id="PS50006">
    <property type="entry name" value="FHA_DOMAIN"/>
    <property type="match status" value="1"/>
</dbReference>
<organism evidence="2 3">
    <name type="scientific">Phytophthora boehmeriae</name>
    <dbReference type="NCBI Taxonomy" id="109152"/>
    <lineage>
        <taxon>Eukaryota</taxon>
        <taxon>Sar</taxon>
        <taxon>Stramenopiles</taxon>
        <taxon>Oomycota</taxon>
        <taxon>Peronosporomycetes</taxon>
        <taxon>Peronosporales</taxon>
        <taxon>Peronosporaceae</taxon>
        <taxon>Phytophthora</taxon>
    </lineage>
</organism>
<reference evidence="2" key="1">
    <citation type="submission" date="2021-02" db="EMBL/GenBank/DDBJ databases">
        <authorList>
            <person name="Palmer J.M."/>
        </authorList>
    </citation>
    <scope>NUCLEOTIDE SEQUENCE</scope>
    <source>
        <strain evidence="2">SCRP23</strain>
    </source>
</reference>
<gene>
    <name evidence="2" type="ORF">PHYBOEH_003210</name>
</gene>
<name>A0A8T1V273_9STRA</name>
<dbReference type="AlphaFoldDB" id="A0A8T1V273"/>
<dbReference type="InterPro" id="IPR000253">
    <property type="entry name" value="FHA_dom"/>
</dbReference>
<comment type="caution">
    <text evidence="2">The sequence shown here is derived from an EMBL/GenBank/DDBJ whole genome shotgun (WGS) entry which is preliminary data.</text>
</comment>
<sequence length="71" mass="8153">MHCVITLQGKDDKGGPIVEIEDKSRHGMWVDKQKIGYRQKTTLKPGSLIRFTPPKSTEMDGILYRFELLYG</sequence>
<evidence type="ECO:0000313" key="3">
    <source>
        <dbReference type="Proteomes" id="UP000693981"/>
    </source>
</evidence>
<protein>
    <recommendedName>
        <fullName evidence="1">FHA domain-containing protein</fullName>
    </recommendedName>
</protein>
<dbReference type="Proteomes" id="UP000693981">
    <property type="component" value="Unassembled WGS sequence"/>
</dbReference>
<dbReference type="EMBL" id="JAGDFL010001898">
    <property type="protein sequence ID" value="KAG7375195.1"/>
    <property type="molecule type" value="Genomic_DNA"/>
</dbReference>
<evidence type="ECO:0000259" key="1">
    <source>
        <dbReference type="PROSITE" id="PS50006"/>
    </source>
</evidence>
<dbReference type="Pfam" id="PF00498">
    <property type="entry name" value="FHA"/>
    <property type="match status" value="1"/>
</dbReference>
<evidence type="ECO:0000313" key="2">
    <source>
        <dbReference type="EMBL" id="KAG7375195.1"/>
    </source>
</evidence>
<accession>A0A8T1V273</accession>
<feature type="domain" description="FHA" evidence="1">
    <location>
        <begin position="1"/>
        <end position="35"/>
    </location>
</feature>
<dbReference type="OrthoDB" id="114364at2759"/>
<keyword evidence="3" id="KW-1185">Reference proteome</keyword>